<protein>
    <submittedName>
        <fullName evidence="1">Uncharacterized protein</fullName>
    </submittedName>
</protein>
<dbReference type="AlphaFoldDB" id="A0A935K1L0"/>
<gene>
    <name evidence="1" type="ORF">IPJ38_06355</name>
</gene>
<comment type="caution">
    <text evidence="1">The sequence shown here is derived from an EMBL/GenBank/DDBJ whole genome shotgun (WGS) entry which is preliminary data.</text>
</comment>
<accession>A0A935K1L0</accession>
<name>A0A935K1L0_9RHOO</name>
<evidence type="ECO:0000313" key="1">
    <source>
        <dbReference type="EMBL" id="MBK7414778.1"/>
    </source>
</evidence>
<organism evidence="1 2">
    <name type="scientific">Candidatus Dechloromonas phosphorivorans</name>
    <dbReference type="NCBI Taxonomy" id="2899244"/>
    <lineage>
        <taxon>Bacteria</taxon>
        <taxon>Pseudomonadati</taxon>
        <taxon>Pseudomonadota</taxon>
        <taxon>Betaproteobacteria</taxon>
        <taxon>Rhodocyclales</taxon>
        <taxon>Azonexaceae</taxon>
        <taxon>Dechloromonas</taxon>
    </lineage>
</organism>
<dbReference type="EMBL" id="JADJMS010000013">
    <property type="protein sequence ID" value="MBK7414778.1"/>
    <property type="molecule type" value="Genomic_DNA"/>
</dbReference>
<dbReference type="Proteomes" id="UP000739411">
    <property type="component" value="Unassembled WGS sequence"/>
</dbReference>
<reference evidence="1 2" key="1">
    <citation type="submission" date="2020-10" db="EMBL/GenBank/DDBJ databases">
        <title>Connecting structure to function with the recovery of over 1000 high-quality activated sludge metagenome-assembled genomes encoding full-length rRNA genes using long-read sequencing.</title>
        <authorList>
            <person name="Singleton C.M."/>
            <person name="Petriglieri F."/>
            <person name="Kristensen J.M."/>
            <person name="Kirkegaard R.H."/>
            <person name="Michaelsen T.Y."/>
            <person name="Andersen M.H."/>
            <person name="Karst S.M."/>
            <person name="Dueholm M.S."/>
            <person name="Nielsen P.H."/>
            <person name="Albertsen M."/>
        </authorList>
    </citation>
    <scope>NUCLEOTIDE SEQUENCE [LARGE SCALE GENOMIC DNA]</scope>
    <source>
        <strain evidence="1">EsbW_18-Q3-R4-48_BATAC.463</strain>
    </source>
</reference>
<proteinExistence type="predicted"/>
<evidence type="ECO:0000313" key="2">
    <source>
        <dbReference type="Proteomes" id="UP000739411"/>
    </source>
</evidence>
<sequence length="134" mass="15222">MSYKCNANVRGVDEILIALFQTRLKLVNSVTPQEIPENYAYAFRRALKNHGVIQEMTRGYEPLWFGESDEIECVVAQEIVNSLNKLNKIKCATSMLCDTEIQLLQCANPLLAEIEYGELLAEKILPVDLFGRKI</sequence>